<protein>
    <submittedName>
        <fullName evidence="2">Uncharacterized protein</fullName>
    </submittedName>
</protein>
<dbReference type="EMBL" id="BPQB01000132">
    <property type="protein sequence ID" value="GJF00076.1"/>
    <property type="molecule type" value="Genomic_DNA"/>
</dbReference>
<dbReference type="Proteomes" id="UP000703269">
    <property type="component" value="Unassembled WGS sequence"/>
</dbReference>
<reference evidence="2 3" key="1">
    <citation type="submission" date="2021-08" db="EMBL/GenBank/DDBJ databases">
        <title>Draft Genome Sequence of Phanerochaete sordida strain YK-624.</title>
        <authorList>
            <person name="Mori T."/>
            <person name="Dohra H."/>
            <person name="Suzuki T."/>
            <person name="Kawagishi H."/>
            <person name="Hirai H."/>
        </authorList>
    </citation>
    <scope>NUCLEOTIDE SEQUENCE [LARGE SCALE GENOMIC DNA]</scope>
    <source>
        <strain evidence="2 3">YK-624</strain>
    </source>
</reference>
<evidence type="ECO:0000313" key="3">
    <source>
        <dbReference type="Proteomes" id="UP000703269"/>
    </source>
</evidence>
<keyword evidence="3" id="KW-1185">Reference proteome</keyword>
<evidence type="ECO:0000313" key="2">
    <source>
        <dbReference type="EMBL" id="GJF00076.1"/>
    </source>
</evidence>
<name>A0A9P3LM58_9APHY</name>
<dbReference type="AlphaFoldDB" id="A0A9P3LM58"/>
<gene>
    <name evidence="2" type="ORF">PsYK624_163540</name>
</gene>
<proteinExistence type="predicted"/>
<comment type="caution">
    <text evidence="2">The sequence shown here is derived from an EMBL/GenBank/DDBJ whole genome shotgun (WGS) entry which is preliminary data.</text>
</comment>
<feature type="region of interest" description="Disordered" evidence="1">
    <location>
        <begin position="134"/>
        <end position="155"/>
    </location>
</feature>
<evidence type="ECO:0000256" key="1">
    <source>
        <dbReference type="SAM" id="MobiDB-lite"/>
    </source>
</evidence>
<accession>A0A9P3LM58</accession>
<sequence>MWMTDEDLRRFHRITFDHAHRSPVAGPRGEFTHASPACRSIRRQLGVAPQKAESEAAYCSLCVTELNFALMSRGDVQEPSPNCSYVSDGLVRSSDWPVCWSRADEPSGSLDFMAKTGVGKMAAAGLRPANSTKTLASDVEDSSSLTVPHSTIKNR</sequence>
<feature type="compositionally biased region" description="Polar residues" evidence="1">
    <location>
        <begin position="142"/>
        <end position="155"/>
    </location>
</feature>
<organism evidence="2 3">
    <name type="scientific">Phanerochaete sordida</name>
    <dbReference type="NCBI Taxonomy" id="48140"/>
    <lineage>
        <taxon>Eukaryota</taxon>
        <taxon>Fungi</taxon>
        <taxon>Dikarya</taxon>
        <taxon>Basidiomycota</taxon>
        <taxon>Agaricomycotina</taxon>
        <taxon>Agaricomycetes</taxon>
        <taxon>Polyporales</taxon>
        <taxon>Phanerochaetaceae</taxon>
        <taxon>Phanerochaete</taxon>
    </lineage>
</organism>